<dbReference type="VEuPathDB" id="TriTrypDB:TvY486_0702890"/>
<organism evidence="2">
    <name type="scientific">Trypanosoma vivax (strain Y486)</name>
    <dbReference type="NCBI Taxonomy" id="1055687"/>
    <lineage>
        <taxon>Eukaryota</taxon>
        <taxon>Discoba</taxon>
        <taxon>Euglenozoa</taxon>
        <taxon>Kinetoplastea</taxon>
        <taxon>Metakinetoplastina</taxon>
        <taxon>Trypanosomatida</taxon>
        <taxon>Trypanosomatidae</taxon>
        <taxon>Trypanosoma</taxon>
        <taxon>Duttonella</taxon>
    </lineage>
</organism>
<feature type="region of interest" description="Disordered" evidence="1">
    <location>
        <begin position="1164"/>
        <end position="1220"/>
    </location>
</feature>
<name>G0TYB0_TRYVY</name>
<protein>
    <submittedName>
        <fullName evidence="2">Uncharacterized protein</fullName>
    </submittedName>
</protein>
<evidence type="ECO:0000313" key="2">
    <source>
        <dbReference type="EMBL" id="CCC48955.1"/>
    </source>
</evidence>
<reference evidence="2" key="1">
    <citation type="journal article" date="2012" name="Proc. Natl. Acad. Sci. U.S.A.">
        <title>Antigenic diversity is generated by distinct evolutionary mechanisms in African trypanosome species.</title>
        <authorList>
            <person name="Jackson A.P."/>
            <person name="Berry A."/>
            <person name="Aslett M."/>
            <person name="Allison H.C."/>
            <person name="Burton P."/>
            <person name="Vavrova-Anderson J."/>
            <person name="Brown R."/>
            <person name="Browne H."/>
            <person name="Corton N."/>
            <person name="Hauser H."/>
            <person name="Gamble J."/>
            <person name="Gilderthorp R."/>
            <person name="Marcello L."/>
            <person name="McQuillan J."/>
            <person name="Otto T.D."/>
            <person name="Quail M.A."/>
            <person name="Sanders M.J."/>
            <person name="van Tonder A."/>
            <person name="Ginger M.L."/>
            <person name="Field M.C."/>
            <person name="Barry J.D."/>
            <person name="Hertz-Fowler C."/>
            <person name="Berriman M."/>
        </authorList>
    </citation>
    <scope>NUCLEOTIDE SEQUENCE</scope>
    <source>
        <strain evidence="2">Y486</strain>
    </source>
</reference>
<proteinExistence type="predicted"/>
<evidence type="ECO:0000256" key="1">
    <source>
        <dbReference type="SAM" id="MobiDB-lite"/>
    </source>
</evidence>
<accession>G0TYB0</accession>
<gene>
    <name evidence="2" type="ORF">TVY486_0702890</name>
</gene>
<dbReference type="EMBL" id="HE573023">
    <property type="protein sequence ID" value="CCC48955.1"/>
    <property type="molecule type" value="Genomic_DNA"/>
</dbReference>
<dbReference type="AlphaFoldDB" id="G0TYB0"/>
<feature type="compositionally biased region" description="Polar residues" evidence="1">
    <location>
        <begin position="1174"/>
        <end position="1197"/>
    </location>
</feature>
<sequence>MFRALRFVEYTHCHFYNAGRSSTRFYTPIYKPAQAKDHVGPLRDEDEQKTLWGDSTPIPDLGTAIRAWIRFGNDPVLHTAFPVARSGRYQQVGHGFHNQGKEEHTLPDSTSPFAYAEDYVGTNLVFGSPAHVRESAAVWASYFERRYISRLRQSRRTVANHVGLMNAPETFEDEADRPDTKWSQDTFMRECSYLAEKFLREKVSNMQQFEAALKEASPEAYLAFYDAFQQQTQTQIPLPSPSVWHYEGERRKSWAEKYVALSHDAQRFFKNILSQDMKSAKEGSWEVLQKVSLVFSSVGNVLMQRHMRWLNGRSWDSIAEEKKHAYCRMQAHWRKRQVIEGEFDPHLPEEEDIDKCFQSEEWQQEHDSIMKLMNEPIDGLHFTALDFWTHALRCEEMETEHVYTELRVHAIHAAAIKKLYDSTPYELVINGIVESIARGTIDIQAAVFRPHFNDVWCQLNYAKFGASTVTHHTTTAQRQLHFFQAGTLKEVAATASLYYATKPLSSALDYATPYRYRRSLVALCSAYGVEMAYATQRSLLRSAAHLAKAEDLISRVVRHAALPFGERRRAAFRQAYRNYQRLAVPVERVVVSTPATELLESGADPRLPLEAQEPSSVWPLGARRVVSYKWATPSLNKLKTLTSQATGPGIAPTLTAKLVQEIQEAKAGGFLEVSLWRRVSHEEVKLRCAAAETNAREVADAVRIEPSLGQVQMYATSLYSRIEEDPSALVADLAVDSDHMSTDGRHEEEEWEFSVMLNDRVALNVEEVADVYLPFTDANGNPLPQGEYRVLVRAFDKETNPRLHPALCAESFSEPVRVIDVIPGLISQFFKTENPAEEAKAVTEIPADDFVPFCAFLRDNGLDIPLRCEFEADVIPGLISQFFKTENPAEEAKAVTEIPADDFVPFCAFLRDNGLDIPLRCEFEAGQVLTASGAVFMQYFLELLRSEEFHRSHAQSGLTDIQFSIEPLVRAHWGVHNPGASDWEWATSRRRVLDRAMQVEREWWFPNEMLDVSDTSVGSTNGLTPQIHPATVRYGLELCTVLTAEGSAMNRAGLSARCLVNGTGAAESIVFDSDRCASSSRTPIDDALSVARDALRSAHDRHNTLSAFRQGPLAKQSQMMLFCGINAYEFGGMYARTYAYAFNKAKNELEEEAFAGRKVLGVGDEEKERLSERPVTSQDVDRFASTTHPEQRMTQFTPRVGPGATPIEDPGADQKSQWGR</sequence>